<dbReference type="EMBL" id="JAGSOJ010000001">
    <property type="protein sequence ID" value="MCM1988360.1"/>
    <property type="molecule type" value="Genomic_DNA"/>
</dbReference>
<feature type="transmembrane region" description="Helical" evidence="6">
    <location>
        <begin position="268"/>
        <end position="289"/>
    </location>
</feature>
<dbReference type="AlphaFoldDB" id="A0A9J6NYY5"/>
<sequence length="658" mass="75248">MLTQLAYRNVKRSIKDYFIYIITITIVVSLMFAFNSMMFSDMILGMNSHMTDYMFLLVLFSIIVVIIIAWLINYMTRFMLDKRSKEFGTYLLLGMENKKISKLFLCENILLGIISFIFGVILGSFIFQLLTAVVTAFFGKDFNIVIGFDIKALLLTILYYGAIMFLVTLKNNRRLKKMKICDLLYVDKKNDVIKIKNIKKSCVMFVLSLIAGIVALKGAPVIVTLICVVFFIYSFYMGISGVMVMVFSKSKVLKYKKTNIFLFRQLSSKINTMGFTMGTLAVLFTLTLLSSNYAVGLSSFKDEIEQYVPFDVCISVLNQDEKFEDVSAYMDENDWIKESIVYGIYKGATSTYTDVLVANEISGGYFQYDTYLKVSDYNVLRRLLSLDEITLSDNEFLIHAVSSASDSYIQYIEKNPTMDIDNITYSCKGVYSENFSQNGQNGAGFILVVPDEAVSEMEVYYSQYAASTKRESNEKLYKNLKNYILQDADKWASSGHRDYEIDHGMGIDSVYMIYDNIMVKNGGLDYEVKAAIITVVSSIFYVALVFACVAFTVLAVQQLSDSAKYKYRYRILNQLGLYEKERNQLVFKQLLIYFMFPIVIPIIVSFTISMKLNQQLLRGTQLEATTFTFYGATLILFLVVYSIYFVATYVGFKRNISL</sequence>
<dbReference type="InterPro" id="IPR003838">
    <property type="entry name" value="ABC3_permease_C"/>
</dbReference>
<evidence type="ECO:0000256" key="4">
    <source>
        <dbReference type="ARBA" id="ARBA00022989"/>
    </source>
</evidence>
<feature type="transmembrane region" description="Helical" evidence="6">
    <location>
        <begin position="150"/>
        <end position="169"/>
    </location>
</feature>
<keyword evidence="2 6" id="KW-1003">Cell membrane</keyword>
<gene>
    <name evidence="8" type="ORF">KDK92_01300</name>
</gene>
<organism evidence="8 9">
    <name type="scientific">Oceanirhabdus seepicola</name>
    <dbReference type="NCBI Taxonomy" id="2828781"/>
    <lineage>
        <taxon>Bacteria</taxon>
        <taxon>Bacillati</taxon>
        <taxon>Bacillota</taxon>
        <taxon>Clostridia</taxon>
        <taxon>Eubacteriales</taxon>
        <taxon>Clostridiaceae</taxon>
        <taxon>Oceanirhabdus</taxon>
    </lineage>
</organism>
<keyword evidence="4 6" id="KW-1133">Transmembrane helix</keyword>
<dbReference type="PANTHER" id="PTHR46795:SF3">
    <property type="entry name" value="ABC TRANSPORTER PERMEASE"/>
    <property type="match status" value="1"/>
</dbReference>
<feature type="transmembrane region" description="Helical" evidence="6">
    <location>
        <begin position="17"/>
        <end position="34"/>
    </location>
</feature>
<reference evidence="8" key="2">
    <citation type="submission" date="2021-04" db="EMBL/GenBank/DDBJ databases">
        <authorList>
            <person name="Dong X."/>
        </authorList>
    </citation>
    <scope>NUCLEOTIDE SEQUENCE</scope>
    <source>
        <strain evidence="8">ZWT</strain>
    </source>
</reference>
<feature type="transmembrane region" description="Helical" evidence="6">
    <location>
        <begin position="109"/>
        <end position="138"/>
    </location>
</feature>
<keyword evidence="6" id="KW-0813">Transport</keyword>
<dbReference type="Proteomes" id="UP001056429">
    <property type="component" value="Unassembled WGS sequence"/>
</dbReference>
<dbReference type="GO" id="GO:0055085">
    <property type="term" value="P:transmembrane transport"/>
    <property type="evidence" value="ECO:0007669"/>
    <property type="project" value="UniProtKB-UniRule"/>
</dbReference>
<evidence type="ECO:0000256" key="6">
    <source>
        <dbReference type="PIRNR" id="PIRNR018968"/>
    </source>
</evidence>
<feature type="transmembrane region" description="Helical" evidence="6">
    <location>
        <begin position="198"/>
        <end position="216"/>
    </location>
</feature>
<keyword evidence="9" id="KW-1185">Reference proteome</keyword>
<keyword evidence="5 6" id="KW-0472">Membrane</keyword>
<dbReference type="PANTHER" id="PTHR46795">
    <property type="entry name" value="ABC TRANSPORTER PERMEASE-RELATED-RELATED"/>
    <property type="match status" value="1"/>
</dbReference>
<dbReference type="RefSeq" id="WP_250857230.1">
    <property type="nucleotide sequence ID" value="NZ_JAGSOJ010000001.1"/>
</dbReference>
<dbReference type="Pfam" id="PF02687">
    <property type="entry name" value="FtsX"/>
    <property type="match status" value="1"/>
</dbReference>
<feature type="transmembrane region" description="Helical" evidence="6">
    <location>
        <begin position="54"/>
        <end position="75"/>
    </location>
</feature>
<accession>A0A9J6NYY5</accession>
<evidence type="ECO:0000313" key="8">
    <source>
        <dbReference type="EMBL" id="MCM1988360.1"/>
    </source>
</evidence>
<reference evidence="8" key="1">
    <citation type="journal article" date="2021" name="mSystems">
        <title>Bacteria and Archaea Synergistically Convert Glycine Betaine to Biogenic Methane in the Formosa Cold Seep of the South China Sea.</title>
        <authorList>
            <person name="Li L."/>
            <person name="Zhang W."/>
            <person name="Zhang S."/>
            <person name="Song L."/>
            <person name="Sun Q."/>
            <person name="Zhang H."/>
            <person name="Xiang H."/>
            <person name="Dong X."/>
        </authorList>
    </citation>
    <scope>NUCLEOTIDE SEQUENCE</scope>
    <source>
        <strain evidence="8">ZWT</strain>
    </source>
</reference>
<comment type="subcellular location">
    <subcellularLocation>
        <location evidence="1 6">Cell membrane</location>
        <topology evidence="1 6">Multi-pass membrane protein</topology>
    </subcellularLocation>
</comment>
<dbReference type="InterPro" id="IPR052536">
    <property type="entry name" value="ABC-4_Integral_Memb_Prot"/>
</dbReference>
<keyword evidence="3 6" id="KW-0812">Transmembrane</keyword>
<dbReference type="GO" id="GO:0005886">
    <property type="term" value="C:plasma membrane"/>
    <property type="evidence" value="ECO:0007669"/>
    <property type="project" value="UniProtKB-SubCell"/>
</dbReference>
<dbReference type="PIRSF" id="PIRSF018968">
    <property type="entry name" value="ABC_permease_BceB"/>
    <property type="match status" value="1"/>
</dbReference>
<evidence type="ECO:0000256" key="1">
    <source>
        <dbReference type="ARBA" id="ARBA00004651"/>
    </source>
</evidence>
<feature type="transmembrane region" description="Helical" evidence="6">
    <location>
        <begin position="590"/>
        <end position="609"/>
    </location>
</feature>
<protein>
    <submittedName>
        <fullName evidence="8">ABC transporter permease</fullName>
    </submittedName>
</protein>
<name>A0A9J6NYY5_9CLOT</name>
<evidence type="ECO:0000259" key="7">
    <source>
        <dbReference type="Pfam" id="PF02687"/>
    </source>
</evidence>
<feature type="transmembrane region" description="Helical" evidence="6">
    <location>
        <begin position="222"/>
        <end position="247"/>
    </location>
</feature>
<evidence type="ECO:0000313" key="9">
    <source>
        <dbReference type="Proteomes" id="UP001056429"/>
    </source>
</evidence>
<proteinExistence type="inferred from homology"/>
<evidence type="ECO:0000256" key="5">
    <source>
        <dbReference type="ARBA" id="ARBA00023136"/>
    </source>
</evidence>
<comment type="similarity">
    <text evidence="6">Belongs to the ABC-4 integral membrane protein family.</text>
</comment>
<feature type="domain" description="ABC3 transporter permease C-terminal" evidence="7">
    <location>
        <begin position="59"/>
        <end position="169"/>
    </location>
</feature>
<evidence type="ECO:0000256" key="3">
    <source>
        <dbReference type="ARBA" id="ARBA00022692"/>
    </source>
</evidence>
<evidence type="ECO:0000256" key="2">
    <source>
        <dbReference type="ARBA" id="ARBA00022475"/>
    </source>
</evidence>
<dbReference type="InterPro" id="IPR027022">
    <property type="entry name" value="ABC_permease_BceB-typ"/>
</dbReference>
<feature type="transmembrane region" description="Helical" evidence="6">
    <location>
        <begin position="530"/>
        <end position="556"/>
    </location>
</feature>
<feature type="transmembrane region" description="Helical" evidence="6">
    <location>
        <begin position="629"/>
        <end position="652"/>
    </location>
</feature>
<comment type="caution">
    <text evidence="8">The sequence shown here is derived from an EMBL/GenBank/DDBJ whole genome shotgun (WGS) entry which is preliminary data.</text>
</comment>